<organism evidence="1">
    <name type="scientific">marine sediment metagenome</name>
    <dbReference type="NCBI Taxonomy" id="412755"/>
    <lineage>
        <taxon>unclassified sequences</taxon>
        <taxon>metagenomes</taxon>
        <taxon>ecological metagenomes</taxon>
    </lineage>
</organism>
<feature type="non-terminal residue" evidence="1">
    <location>
        <position position="1"/>
    </location>
</feature>
<accession>X1DJF5</accession>
<comment type="caution">
    <text evidence="1">The sequence shown here is derived from an EMBL/GenBank/DDBJ whole genome shotgun (WGS) entry which is preliminary data.</text>
</comment>
<dbReference type="AlphaFoldDB" id="X1DJF5"/>
<proteinExistence type="predicted"/>
<name>X1DJF5_9ZZZZ</name>
<evidence type="ECO:0000313" key="1">
    <source>
        <dbReference type="EMBL" id="GAH08420.1"/>
    </source>
</evidence>
<protein>
    <submittedName>
        <fullName evidence="1">Uncharacterized protein</fullName>
    </submittedName>
</protein>
<sequence>YFKTDGLSLPNVPKLLKQATDLIWEKAEKISSGLGL</sequence>
<reference evidence="1" key="1">
    <citation type="journal article" date="2014" name="Front. Microbiol.">
        <title>High frequency of phylogenetically diverse reductive dehalogenase-homologous genes in deep subseafloor sedimentary metagenomes.</title>
        <authorList>
            <person name="Kawai M."/>
            <person name="Futagami T."/>
            <person name="Toyoda A."/>
            <person name="Takaki Y."/>
            <person name="Nishi S."/>
            <person name="Hori S."/>
            <person name="Arai W."/>
            <person name="Tsubouchi T."/>
            <person name="Morono Y."/>
            <person name="Uchiyama I."/>
            <person name="Ito T."/>
            <person name="Fujiyama A."/>
            <person name="Inagaki F."/>
            <person name="Takami H."/>
        </authorList>
    </citation>
    <scope>NUCLEOTIDE SEQUENCE</scope>
    <source>
        <strain evidence="1">Expedition CK06-06</strain>
    </source>
</reference>
<gene>
    <name evidence="1" type="ORF">S01H4_57596</name>
</gene>
<dbReference type="EMBL" id="BART01033538">
    <property type="protein sequence ID" value="GAH08420.1"/>
    <property type="molecule type" value="Genomic_DNA"/>
</dbReference>